<feature type="region of interest" description="Disordered" evidence="1">
    <location>
        <begin position="154"/>
        <end position="274"/>
    </location>
</feature>
<feature type="compositionally biased region" description="Pro residues" evidence="1">
    <location>
        <begin position="200"/>
        <end position="253"/>
    </location>
</feature>
<name>A0A919BT70_STRFL</name>
<dbReference type="EMBL" id="BNBE01000002">
    <property type="protein sequence ID" value="GHG08079.1"/>
    <property type="molecule type" value="Genomic_DNA"/>
</dbReference>
<dbReference type="Proteomes" id="UP000632849">
    <property type="component" value="Unassembled WGS sequence"/>
</dbReference>
<feature type="compositionally biased region" description="Low complexity" evidence="1">
    <location>
        <begin position="164"/>
        <end position="173"/>
    </location>
</feature>
<organism evidence="2 3">
    <name type="scientific">Streptomyces filamentosus</name>
    <name type="common">Streptomyces roseosporus</name>
    <dbReference type="NCBI Taxonomy" id="67294"/>
    <lineage>
        <taxon>Bacteria</taxon>
        <taxon>Bacillati</taxon>
        <taxon>Actinomycetota</taxon>
        <taxon>Actinomycetes</taxon>
        <taxon>Kitasatosporales</taxon>
        <taxon>Streptomycetaceae</taxon>
        <taxon>Streptomyces</taxon>
    </lineage>
</organism>
<proteinExistence type="predicted"/>
<accession>A0A919BT70</accession>
<reference evidence="2" key="1">
    <citation type="journal article" date="2014" name="Int. J. Syst. Evol. Microbiol.">
        <title>Complete genome sequence of Corynebacterium casei LMG S-19264T (=DSM 44701T), isolated from a smear-ripened cheese.</title>
        <authorList>
            <consortium name="US DOE Joint Genome Institute (JGI-PGF)"/>
            <person name="Walter F."/>
            <person name="Albersmeier A."/>
            <person name="Kalinowski J."/>
            <person name="Ruckert C."/>
        </authorList>
    </citation>
    <scope>NUCLEOTIDE SEQUENCE</scope>
    <source>
        <strain evidence="2">JCM 4122</strain>
    </source>
</reference>
<protein>
    <submittedName>
        <fullName evidence="2">Uncharacterized protein</fullName>
    </submittedName>
</protein>
<gene>
    <name evidence="2" type="ORF">GCM10017667_44880</name>
</gene>
<evidence type="ECO:0000313" key="3">
    <source>
        <dbReference type="Proteomes" id="UP000632849"/>
    </source>
</evidence>
<sequence length="590" mass="61924">MAVETGTQQESVAGRVWTVRLDPHGRLSDGVVRLSCSRPSCADQRIPGGAAAGRRAAIEHVNLHLAGIRAGGGPRSGVWCACRAVDCAWHAPAAPAGRREGARPAAGAVRCGGPVVLTAYADRSGRLWRIAETCARCAAATPGCRVLDTAAPGGAGGTSGTAGGTRTAPGRQAGSRENTGTPAAAPRPVTSMTPTFSDQAPPPPRPSSSPPPSPPAAPLPPPPPVPSPASAVSPPPSPSPAPAPEPARAPEPVTPLSRPRVYTPRPGPLRTKPWGRIAQREVPYGLGPETLRTELVELGDAFRAYQRSAEPDLVVLAELHDRKARAFRLWADASDDDSLRHDAARAEEAARTTREMQANRTGQLLGDGSVVKRMLTRGQGVLARVVVEHVAAHAPCPEPEARLVTLMLTLRAAQAGTGNVTGQDLTGWLQDDAVRVLRQLVDAGWLHLPCTPDEALASRPENATPLTVPELLPDRPRAFRLGKVNRSRLSGWAQKVVGDRKLRKKKLGPATRLLALYTAAHARPDGHLGPQDGAGLPLDRAALFCGLPPGRIAQHAELLVTADWLAEAATADGRLHGRLADRVLSLGGRL</sequence>
<comment type="caution">
    <text evidence="2">The sequence shown here is derived from an EMBL/GenBank/DDBJ whole genome shotgun (WGS) entry which is preliminary data.</text>
</comment>
<evidence type="ECO:0000313" key="2">
    <source>
        <dbReference type="EMBL" id="GHG08079.1"/>
    </source>
</evidence>
<dbReference type="AlphaFoldDB" id="A0A919BT70"/>
<evidence type="ECO:0000256" key="1">
    <source>
        <dbReference type="SAM" id="MobiDB-lite"/>
    </source>
</evidence>
<feature type="compositionally biased region" description="Gly residues" evidence="1">
    <location>
        <begin position="154"/>
        <end position="163"/>
    </location>
</feature>
<keyword evidence="3" id="KW-1185">Reference proteome</keyword>
<dbReference type="RefSeq" id="WP_190042738.1">
    <property type="nucleotide sequence ID" value="NZ_BNBE01000002.1"/>
</dbReference>
<dbReference type="PRINTS" id="PR01217">
    <property type="entry name" value="PRICHEXTENSN"/>
</dbReference>
<reference evidence="2" key="2">
    <citation type="submission" date="2020-09" db="EMBL/GenBank/DDBJ databases">
        <authorList>
            <person name="Sun Q."/>
            <person name="Ohkuma M."/>
        </authorList>
    </citation>
    <scope>NUCLEOTIDE SEQUENCE</scope>
    <source>
        <strain evidence="2">JCM 4122</strain>
    </source>
</reference>